<reference evidence="9 10" key="1">
    <citation type="journal article" date="2018" name="Nat. Biotechnol.">
        <title>A standardized bacterial taxonomy based on genome phylogeny substantially revises the tree of life.</title>
        <authorList>
            <person name="Parks D.H."/>
            <person name="Chuvochina M."/>
            <person name="Waite D.W."/>
            <person name="Rinke C."/>
            <person name="Skarshewski A."/>
            <person name="Chaumeil P.A."/>
            <person name="Hugenholtz P."/>
        </authorList>
    </citation>
    <scope>NUCLEOTIDE SEQUENCE [LARGE SCALE GENOMIC DNA]</scope>
    <source>
        <strain evidence="9">UBA9375</strain>
    </source>
</reference>
<keyword evidence="2" id="KW-0328">Glycosyltransferase</keyword>
<evidence type="ECO:0000256" key="3">
    <source>
        <dbReference type="ARBA" id="ARBA00022679"/>
    </source>
</evidence>
<comment type="catalytic activity">
    <reaction evidence="6">
        <text>queuosine(34) in tRNA(Asp) + GDP-alpha-D-mannose = O-4''-alpha-D-mannosylqueuosine(34) in tRNA(Asp) + GDP + H(+)</text>
        <dbReference type="Rhea" id="RHEA:12885"/>
        <dbReference type="Rhea" id="RHEA-COMP:18572"/>
        <dbReference type="Rhea" id="RHEA-COMP:18581"/>
        <dbReference type="ChEBI" id="CHEBI:15378"/>
        <dbReference type="ChEBI" id="CHEBI:57527"/>
        <dbReference type="ChEBI" id="CHEBI:58189"/>
        <dbReference type="ChEBI" id="CHEBI:194431"/>
        <dbReference type="ChEBI" id="CHEBI:194442"/>
        <dbReference type="EC" id="2.4.1.110"/>
    </reaction>
    <physiologicalReaction direction="left-to-right" evidence="6">
        <dbReference type="Rhea" id="RHEA:12886"/>
    </physiologicalReaction>
</comment>
<dbReference type="CDD" id="cd03801">
    <property type="entry name" value="GT4_PimA-like"/>
    <property type="match status" value="1"/>
</dbReference>
<feature type="domain" description="tRNA-queuosine alpha-mannosyltransferase N-terminal" evidence="8">
    <location>
        <begin position="2"/>
        <end position="173"/>
    </location>
</feature>
<dbReference type="SUPFAM" id="SSF53756">
    <property type="entry name" value="UDP-Glycosyltransferase/glycogen phosphorylase"/>
    <property type="match status" value="1"/>
</dbReference>
<dbReference type="InterPro" id="IPR001296">
    <property type="entry name" value="Glyco_trans_1"/>
</dbReference>
<comment type="caution">
    <text evidence="9">The sequence shown here is derived from an EMBL/GenBank/DDBJ whole genome shotgun (WGS) entry which is preliminary data.</text>
</comment>
<dbReference type="GO" id="GO:0016438">
    <property type="term" value="F:tRNA-queuosine(34) beta-mannosyltransferase activity"/>
    <property type="evidence" value="ECO:0007669"/>
    <property type="project" value="UniProtKB-EC"/>
</dbReference>
<keyword evidence="3" id="KW-0808">Transferase</keyword>
<comment type="similarity">
    <text evidence="1">Belongs to the glycosyltransferase group 1 family. Glycosyltransferase 4 subfamily.</text>
</comment>
<evidence type="ECO:0000259" key="8">
    <source>
        <dbReference type="Pfam" id="PF12038"/>
    </source>
</evidence>
<accession>A0A3D3RAQ7</accession>
<dbReference type="InterPro" id="IPR051862">
    <property type="entry name" value="GT-like_domain_containing_1"/>
</dbReference>
<dbReference type="PANTHER" id="PTHR13615:SF3">
    <property type="entry name" value="GLYCOSYLTRANSFERASE-LIKE DOMAIN-CONTAINING PROTEIN 1"/>
    <property type="match status" value="1"/>
</dbReference>
<gene>
    <name evidence="9" type="ORF">DIT97_17280</name>
</gene>
<feature type="domain" description="Glycosyl transferase family 1" evidence="7">
    <location>
        <begin position="183"/>
        <end position="331"/>
    </location>
</feature>
<name>A0A3D3RAQ7_9PLAN</name>
<dbReference type="EC" id="2.4.1.110" evidence="4"/>
<dbReference type="InterPro" id="IPR022701">
    <property type="entry name" value="QTMAN_N"/>
</dbReference>
<sequence>MRVLAINAYHGGSHREFLTQWIDHSEHEFISLTLPARHWKWRMQHAAVTLAAEVRNRLIAGERWDVLLVTDMFDLAAFLGLVPAEIAALPRIVYFHENQWTYPIPQGETRDLTYGFINLKSALAADSLWFNSSFHRQEFFQASRSFLRRMPDFAFTDALEDCEQNAAVISPGIQKTDAAPREQQSGTLQILWVARWEYDKNPEQFCEAIQLLDQAGVDFRLSVLGQSTPETPECFVSLNAQFADRINHWGFVEDRSEFHSVLQNADLVVSTAIHEFFGISILEAVEAGCLPVLPRRLAYPEIFAETPECFYDGTTESLVALIQQLDKSAELESTVSDLRSRLKKITARYHWEQIARELDAGLDQSHNRCHR</sequence>
<dbReference type="PANTHER" id="PTHR13615">
    <property type="entry name" value="GLYCOSYLTRANSFERASE-LIKE 1"/>
    <property type="match status" value="1"/>
</dbReference>
<evidence type="ECO:0000259" key="7">
    <source>
        <dbReference type="Pfam" id="PF00534"/>
    </source>
</evidence>
<evidence type="ECO:0000256" key="4">
    <source>
        <dbReference type="ARBA" id="ARBA00044517"/>
    </source>
</evidence>
<evidence type="ECO:0000256" key="1">
    <source>
        <dbReference type="ARBA" id="ARBA00009481"/>
    </source>
</evidence>
<dbReference type="Gene3D" id="3.40.50.2000">
    <property type="entry name" value="Glycogen Phosphorylase B"/>
    <property type="match status" value="2"/>
</dbReference>
<evidence type="ECO:0000256" key="2">
    <source>
        <dbReference type="ARBA" id="ARBA00022676"/>
    </source>
</evidence>
<protein>
    <recommendedName>
        <fullName evidence="5">tRNA-queuosine alpha-mannosyltransferase</fullName>
        <ecNumber evidence="4">2.4.1.110</ecNumber>
    </recommendedName>
</protein>
<dbReference type="Pfam" id="PF12038">
    <property type="entry name" value="QTMAN_N"/>
    <property type="match status" value="1"/>
</dbReference>
<evidence type="ECO:0000313" key="10">
    <source>
        <dbReference type="Proteomes" id="UP000263642"/>
    </source>
</evidence>
<dbReference type="Pfam" id="PF00534">
    <property type="entry name" value="Glycos_transf_1"/>
    <property type="match status" value="1"/>
</dbReference>
<dbReference type="EMBL" id="DQAY01000106">
    <property type="protein sequence ID" value="HCO24690.1"/>
    <property type="molecule type" value="Genomic_DNA"/>
</dbReference>
<evidence type="ECO:0000313" key="9">
    <source>
        <dbReference type="EMBL" id="HCO24690.1"/>
    </source>
</evidence>
<evidence type="ECO:0000256" key="5">
    <source>
        <dbReference type="ARBA" id="ARBA00044539"/>
    </source>
</evidence>
<proteinExistence type="inferred from homology"/>
<dbReference type="AlphaFoldDB" id="A0A3D3RAQ7"/>
<organism evidence="9 10">
    <name type="scientific">Gimesia maris</name>
    <dbReference type="NCBI Taxonomy" id="122"/>
    <lineage>
        <taxon>Bacteria</taxon>
        <taxon>Pseudomonadati</taxon>
        <taxon>Planctomycetota</taxon>
        <taxon>Planctomycetia</taxon>
        <taxon>Planctomycetales</taxon>
        <taxon>Planctomycetaceae</taxon>
        <taxon>Gimesia</taxon>
    </lineage>
</organism>
<dbReference type="Proteomes" id="UP000263642">
    <property type="component" value="Unassembled WGS sequence"/>
</dbReference>
<evidence type="ECO:0000256" key="6">
    <source>
        <dbReference type="ARBA" id="ARBA00048439"/>
    </source>
</evidence>